<dbReference type="STRING" id="1573173.A0A161YE01"/>
<accession>A0A161YE01</accession>
<protein>
    <submittedName>
        <fullName evidence="1">And ankyrin domain protein</fullName>
    </submittedName>
</protein>
<dbReference type="EMBL" id="LFIW01000072">
    <property type="protein sequence ID" value="KZL88172.1"/>
    <property type="molecule type" value="Genomic_DNA"/>
</dbReference>
<proteinExistence type="predicted"/>
<organism evidence="1 2">
    <name type="scientific">Colletotrichum incanum</name>
    <name type="common">Soybean anthracnose fungus</name>
    <dbReference type="NCBI Taxonomy" id="1573173"/>
    <lineage>
        <taxon>Eukaryota</taxon>
        <taxon>Fungi</taxon>
        <taxon>Dikarya</taxon>
        <taxon>Ascomycota</taxon>
        <taxon>Pezizomycotina</taxon>
        <taxon>Sordariomycetes</taxon>
        <taxon>Hypocreomycetidae</taxon>
        <taxon>Glomerellales</taxon>
        <taxon>Glomerellaceae</taxon>
        <taxon>Colletotrichum</taxon>
        <taxon>Colletotrichum spaethianum species complex</taxon>
    </lineage>
</organism>
<name>A0A161YE01_COLIC</name>
<evidence type="ECO:0000313" key="2">
    <source>
        <dbReference type="Proteomes" id="UP000076584"/>
    </source>
</evidence>
<comment type="caution">
    <text evidence="1">The sequence shown here is derived from an EMBL/GenBank/DDBJ whole genome shotgun (WGS) entry which is preliminary data.</text>
</comment>
<dbReference type="AlphaFoldDB" id="A0A161YE01"/>
<evidence type="ECO:0000313" key="1">
    <source>
        <dbReference type="EMBL" id="KZL88172.1"/>
    </source>
</evidence>
<reference evidence="1 2" key="1">
    <citation type="submission" date="2015-06" db="EMBL/GenBank/DDBJ databases">
        <title>Survival trade-offs in plant roots during colonization by closely related pathogenic and mutualistic fungi.</title>
        <authorList>
            <person name="Hacquard S."/>
            <person name="Kracher B."/>
            <person name="Hiruma K."/>
            <person name="Weinman A."/>
            <person name="Muench P."/>
            <person name="Garrido Oter R."/>
            <person name="Ver Loren van Themaat E."/>
            <person name="Dallerey J.-F."/>
            <person name="Damm U."/>
            <person name="Henrissat B."/>
            <person name="Lespinet O."/>
            <person name="Thon M."/>
            <person name="Kemen E."/>
            <person name="McHardy A.C."/>
            <person name="Schulze-Lefert P."/>
            <person name="O'Connell R.J."/>
        </authorList>
    </citation>
    <scope>NUCLEOTIDE SEQUENCE [LARGE SCALE GENOMIC DNA]</scope>
    <source>
        <strain evidence="1 2">MAFF 238704</strain>
    </source>
</reference>
<dbReference type="Gene3D" id="1.20.5.340">
    <property type="match status" value="1"/>
</dbReference>
<dbReference type="Pfam" id="PF23397">
    <property type="entry name" value="DUF7104"/>
    <property type="match status" value="3"/>
</dbReference>
<dbReference type="Proteomes" id="UP000076584">
    <property type="component" value="Unassembled WGS sequence"/>
</dbReference>
<sequence length="116" mass="12808">MRAVAKNGENGQDVMALLLNKHRDKIQITQDVVKAAARNKQSGQEIMALLLDKRRDLVQITQDVVRAAAGSGRHKAMALRCFLRGSCWLAFSRPAKCIRTDTTAHSTAVLILDLLL</sequence>
<keyword evidence="2" id="KW-1185">Reference proteome</keyword>
<dbReference type="InterPro" id="IPR055530">
    <property type="entry name" value="DUF7104"/>
</dbReference>
<gene>
    <name evidence="1" type="ORF">CI238_11636</name>
</gene>